<organism evidence="2 3">
    <name type="scientific">Sphaerisporangium melleum</name>
    <dbReference type="NCBI Taxonomy" id="321316"/>
    <lineage>
        <taxon>Bacteria</taxon>
        <taxon>Bacillati</taxon>
        <taxon>Actinomycetota</taxon>
        <taxon>Actinomycetes</taxon>
        <taxon>Streptosporangiales</taxon>
        <taxon>Streptosporangiaceae</taxon>
        <taxon>Sphaerisporangium</taxon>
    </lineage>
</organism>
<dbReference type="RefSeq" id="WP_189162194.1">
    <property type="nucleotide sequence ID" value="NZ_BMNT01000006.1"/>
</dbReference>
<dbReference type="AlphaFoldDB" id="A0A917VG47"/>
<evidence type="ECO:0000313" key="2">
    <source>
        <dbReference type="EMBL" id="GGK73195.1"/>
    </source>
</evidence>
<sequence length="108" mass="11566">MTTFTLPPAVRRAVDAANAGDVEDFLGCFTKEGAVDDWGRVFHGRAAIRDWSDKEFIGVRVSLTINAVHATEDTVVVSAMVGGDGFNGPSDFTFTLEGDQVALMRITG</sequence>
<dbReference type="InterPro" id="IPR032710">
    <property type="entry name" value="NTF2-like_dom_sf"/>
</dbReference>
<feature type="domain" description="SnoaL-like" evidence="1">
    <location>
        <begin position="10"/>
        <end position="101"/>
    </location>
</feature>
<protein>
    <recommendedName>
        <fullName evidence="1">SnoaL-like domain-containing protein</fullName>
    </recommendedName>
</protein>
<name>A0A917VG47_9ACTN</name>
<comment type="caution">
    <text evidence="2">The sequence shown here is derived from an EMBL/GenBank/DDBJ whole genome shotgun (WGS) entry which is preliminary data.</text>
</comment>
<accession>A0A917VG47</accession>
<dbReference type="Gene3D" id="3.10.450.50">
    <property type="match status" value="1"/>
</dbReference>
<dbReference type="Pfam" id="PF12680">
    <property type="entry name" value="SnoaL_2"/>
    <property type="match status" value="1"/>
</dbReference>
<dbReference type="SUPFAM" id="SSF54427">
    <property type="entry name" value="NTF2-like"/>
    <property type="match status" value="1"/>
</dbReference>
<proteinExistence type="predicted"/>
<gene>
    <name evidence="2" type="ORF">GCM10007964_15040</name>
</gene>
<reference evidence="2" key="1">
    <citation type="journal article" date="2014" name="Int. J. Syst. Evol. Microbiol.">
        <title>Complete genome sequence of Corynebacterium casei LMG S-19264T (=DSM 44701T), isolated from a smear-ripened cheese.</title>
        <authorList>
            <consortium name="US DOE Joint Genome Institute (JGI-PGF)"/>
            <person name="Walter F."/>
            <person name="Albersmeier A."/>
            <person name="Kalinowski J."/>
            <person name="Ruckert C."/>
        </authorList>
    </citation>
    <scope>NUCLEOTIDE SEQUENCE</scope>
    <source>
        <strain evidence="2">JCM 13064</strain>
    </source>
</reference>
<evidence type="ECO:0000259" key="1">
    <source>
        <dbReference type="Pfam" id="PF12680"/>
    </source>
</evidence>
<evidence type="ECO:0000313" key="3">
    <source>
        <dbReference type="Proteomes" id="UP000645217"/>
    </source>
</evidence>
<dbReference type="EMBL" id="BMNT01000006">
    <property type="protein sequence ID" value="GGK73195.1"/>
    <property type="molecule type" value="Genomic_DNA"/>
</dbReference>
<keyword evidence="3" id="KW-1185">Reference proteome</keyword>
<dbReference type="Proteomes" id="UP000645217">
    <property type="component" value="Unassembled WGS sequence"/>
</dbReference>
<reference evidence="2" key="2">
    <citation type="submission" date="2020-09" db="EMBL/GenBank/DDBJ databases">
        <authorList>
            <person name="Sun Q."/>
            <person name="Ohkuma M."/>
        </authorList>
    </citation>
    <scope>NUCLEOTIDE SEQUENCE</scope>
    <source>
        <strain evidence="2">JCM 13064</strain>
    </source>
</reference>
<dbReference type="InterPro" id="IPR037401">
    <property type="entry name" value="SnoaL-like"/>
</dbReference>